<dbReference type="InParanoid" id="E4X5A4"/>
<dbReference type="Proteomes" id="UP000001307">
    <property type="component" value="Unassembled WGS sequence"/>
</dbReference>
<dbReference type="AlphaFoldDB" id="E4X5A4"/>
<gene>
    <name evidence="1" type="ORF">GSOID_T00002336001</name>
</gene>
<sequence length="575" mass="66894">MDEIRAQDPSFEVKGSLSREQVDRIVRALPKGARIQALENTEKYMNEHYTKSGWSDREKRHIARETIARAVVAERRQPWLKEFLLTNDDRLLGKEKDYIERGLKTMALQTCIEDAHHSLIRDGLSTNKPVSSVGRKPFEPGMKYFDRLTIDPIVDGLLNRQFHADPSNIEIRFWSAKIPLLGEYYISKLFLAAVFWVFLSWVCMQLMPEGITENELYKTLRTPLTRVFDPKDRGDLPIGNGSYSNPVLIANLPVDPEMPGLRKIERDSLPVIDDSWFHQFQARMLVEFYKLQRMVGIGGNNEIEEEKLVQVDRDWRDIPDWVGNRYLYFNRGLNRSQAEKALLSGLHDVNKRRLFNWQEIADSPVATQCDLNTLKDMQSHAAKLDTIPFRQSFVQSSFYQAWRERKKELESQGIPFEEYVVDKQYEDFLRGPKPDVARAELTKVLCLSLYTFLAARMTYARLKIVSYIKHPAERRANKFRYFGRADRVFVDSATTRFINSTFATQQGLLLMKLLNMGLLGSSLYFWIWYLSTNRSSCLNDNADGWFATYFSWWRSVTGTHDPVKQLETVSTIART</sequence>
<evidence type="ECO:0000313" key="2">
    <source>
        <dbReference type="Proteomes" id="UP000001307"/>
    </source>
</evidence>
<organism evidence="1">
    <name type="scientific">Oikopleura dioica</name>
    <name type="common">Tunicate</name>
    <dbReference type="NCBI Taxonomy" id="34765"/>
    <lineage>
        <taxon>Eukaryota</taxon>
        <taxon>Metazoa</taxon>
        <taxon>Chordata</taxon>
        <taxon>Tunicata</taxon>
        <taxon>Appendicularia</taxon>
        <taxon>Copelata</taxon>
        <taxon>Oikopleuridae</taxon>
        <taxon>Oikopleura</taxon>
    </lineage>
</organism>
<protein>
    <submittedName>
        <fullName evidence="1">Uncharacterized protein</fullName>
    </submittedName>
</protein>
<dbReference type="EMBL" id="FN653025">
    <property type="protein sequence ID" value="CBY18473.1"/>
    <property type="molecule type" value="Genomic_DNA"/>
</dbReference>
<accession>E4X5A4</accession>
<evidence type="ECO:0000313" key="1">
    <source>
        <dbReference type="EMBL" id="CBY18473.1"/>
    </source>
</evidence>
<name>E4X5A4_OIKDI</name>
<proteinExistence type="predicted"/>
<reference evidence="1" key="1">
    <citation type="journal article" date="2010" name="Science">
        <title>Plasticity of animal genome architecture unmasked by rapid evolution of a pelagic tunicate.</title>
        <authorList>
            <person name="Denoeud F."/>
            <person name="Henriet S."/>
            <person name="Mungpakdee S."/>
            <person name="Aury J.M."/>
            <person name="Da Silva C."/>
            <person name="Brinkmann H."/>
            <person name="Mikhaleva J."/>
            <person name="Olsen L.C."/>
            <person name="Jubin C."/>
            <person name="Canestro C."/>
            <person name="Bouquet J.M."/>
            <person name="Danks G."/>
            <person name="Poulain J."/>
            <person name="Campsteijn C."/>
            <person name="Adamski M."/>
            <person name="Cross I."/>
            <person name="Yadetie F."/>
            <person name="Muffato M."/>
            <person name="Louis A."/>
            <person name="Butcher S."/>
            <person name="Tsagkogeorga G."/>
            <person name="Konrad A."/>
            <person name="Singh S."/>
            <person name="Jensen M.F."/>
            <person name="Cong E.H."/>
            <person name="Eikeseth-Otteraa H."/>
            <person name="Noel B."/>
            <person name="Anthouard V."/>
            <person name="Porcel B.M."/>
            <person name="Kachouri-Lafond R."/>
            <person name="Nishino A."/>
            <person name="Ugolini M."/>
            <person name="Chourrout P."/>
            <person name="Nishida H."/>
            <person name="Aasland R."/>
            <person name="Huzurbazar S."/>
            <person name="Westhof E."/>
            <person name="Delsuc F."/>
            <person name="Lehrach H."/>
            <person name="Reinhardt R."/>
            <person name="Weissenbach J."/>
            <person name="Roy S.W."/>
            <person name="Artiguenave F."/>
            <person name="Postlethwait J.H."/>
            <person name="Manak J.R."/>
            <person name="Thompson E.M."/>
            <person name="Jaillon O."/>
            <person name="Du Pasquier L."/>
            <person name="Boudinot P."/>
            <person name="Liberles D.A."/>
            <person name="Volff J.N."/>
            <person name="Philippe H."/>
            <person name="Lenhard B."/>
            <person name="Roest Crollius H."/>
            <person name="Wincker P."/>
            <person name="Chourrout D."/>
        </authorList>
    </citation>
    <scope>NUCLEOTIDE SEQUENCE [LARGE SCALE GENOMIC DNA]</scope>
</reference>
<keyword evidence="2" id="KW-1185">Reference proteome</keyword>